<evidence type="ECO:0000313" key="3">
    <source>
        <dbReference type="Proteomes" id="UP001281614"/>
    </source>
</evidence>
<feature type="region of interest" description="Disordered" evidence="1">
    <location>
        <begin position="1"/>
        <end position="22"/>
    </location>
</feature>
<gene>
    <name evidence="2" type="ORF">CKAH01_07062</name>
</gene>
<keyword evidence="3" id="KW-1185">Reference proteome</keyword>
<dbReference type="EMBL" id="VYYT01000345">
    <property type="protein sequence ID" value="KAK2740784.1"/>
    <property type="molecule type" value="Genomic_DNA"/>
</dbReference>
<reference evidence="2" key="1">
    <citation type="submission" date="2023-02" db="EMBL/GenBank/DDBJ databases">
        <title>Colletotrichum kahawae CIFC_Que2 genome sequencing and assembly.</title>
        <authorList>
            <person name="Baroncelli R."/>
        </authorList>
    </citation>
    <scope>NUCLEOTIDE SEQUENCE</scope>
    <source>
        <strain evidence="2">CIFC_Que2</strain>
    </source>
</reference>
<accession>A0AAD9Y8D3</accession>
<protein>
    <submittedName>
        <fullName evidence="2">Uncharacterized protein</fullName>
    </submittedName>
</protein>
<dbReference type="AlphaFoldDB" id="A0AAD9Y8D3"/>
<comment type="caution">
    <text evidence="2">The sequence shown here is derived from an EMBL/GenBank/DDBJ whole genome shotgun (WGS) entry which is preliminary data.</text>
</comment>
<name>A0AAD9Y8D3_COLKA</name>
<proteinExistence type="predicted"/>
<dbReference type="Proteomes" id="UP001281614">
    <property type="component" value="Unassembled WGS sequence"/>
</dbReference>
<organism evidence="2 3">
    <name type="scientific">Colletotrichum kahawae</name>
    <name type="common">Coffee berry disease fungus</name>
    <dbReference type="NCBI Taxonomy" id="34407"/>
    <lineage>
        <taxon>Eukaryota</taxon>
        <taxon>Fungi</taxon>
        <taxon>Dikarya</taxon>
        <taxon>Ascomycota</taxon>
        <taxon>Pezizomycotina</taxon>
        <taxon>Sordariomycetes</taxon>
        <taxon>Hypocreomycetidae</taxon>
        <taxon>Glomerellales</taxon>
        <taxon>Glomerellaceae</taxon>
        <taxon>Colletotrichum</taxon>
        <taxon>Colletotrichum gloeosporioides species complex</taxon>
    </lineage>
</organism>
<sequence>MEPISFPLRVSKSQLSHQRRHD</sequence>
<evidence type="ECO:0000256" key="1">
    <source>
        <dbReference type="SAM" id="MobiDB-lite"/>
    </source>
</evidence>
<evidence type="ECO:0000313" key="2">
    <source>
        <dbReference type="EMBL" id="KAK2740784.1"/>
    </source>
</evidence>